<dbReference type="EMBL" id="JACHIP010000006">
    <property type="protein sequence ID" value="MBB5059680.1"/>
    <property type="molecule type" value="Genomic_DNA"/>
</dbReference>
<dbReference type="GO" id="GO:0016020">
    <property type="term" value="C:membrane"/>
    <property type="evidence" value="ECO:0007669"/>
    <property type="project" value="UniProtKB-SubCell"/>
</dbReference>
<dbReference type="AlphaFoldDB" id="A0A7W7ZGU8"/>
<evidence type="ECO:0000259" key="6">
    <source>
        <dbReference type="Pfam" id="PF04932"/>
    </source>
</evidence>
<feature type="transmembrane region" description="Helical" evidence="5">
    <location>
        <begin position="320"/>
        <end position="342"/>
    </location>
</feature>
<keyword evidence="7" id="KW-0436">Ligase</keyword>
<dbReference type="RefSeq" id="WP_184221396.1">
    <property type="nucleotide sequence ID" value="NZ_JACHIP010000006.1"/>
</dbReference>
<comment type="caution">
    <text evidence="7">The sequence shown here is derived from an EMBL/GenBank/DDBJ whole genome shotgun (WGS) entry which is preliminary data.</text>
</comment>
<feature type="transmembrane region" description="Helical" evidence="5">
    <location>
        <begin position="107"/>
        <end position="127"/>
    </location>
</feature>
<feature type="transmembrane region" description="Helical" evidence="5">
    <location>
        <begin position="354"/>
        <end position="371"/>
    </location>
</feature>
<dbReference type="Pfam" id="PF04932">
    <property type="entry name" value="Wzy_C"/>
    <property type="match status" value="1"/>
</dbReference>
<dbReference type="InterPro" id="IPR051533">
    <property type="entry name" value="WaaL-like"/>
</dbReference>
<feature type="transmembrane region" description="Helical" evidence="5">
    <location>
        <begin position="83"/>
        <end position="100"/>
    </location>
</feature>
<keyword evidence="2 5" id="KW-0812">Transmembrane</keyword>
<evidence type="ECO:0000313" key="7">
    <source>
        <dbReference type="EMBL" id="MBB5059680.1"/>
    </source>
</evidence>
<feature type="transmembrane region" description="Helical" evidence="5">
    <location>
        <begin position="139"/>
        <end position="158"/>
    </location>
</feature>
<gene>
    <name evidence="7" type="ORF">HDF16_004406</name>
</gene>
<evidence type="ECO:0000313" key="8">
    <source>
        <dbReference type="Proteomes" id="UP000540989"/>
    </source>
</evidence>
<evidence type="ECO:0000256" key="4">
    <source>
        <dbReference type="ARBA" id="ARBA00023136"/>
    </source>
</evidence>
<dbReference type="PANTHER" id="PTHR37422">
    <property type="entry name" value="TEICHURONIC ACID BIOSYNTHESIS PROTEIN TUAE"/>
    <property type="match status" value="1"/>
</dbReference>
<feature type="transmembrane region" description="Helical" evidence="5">
    <location>
        <begin position="20"/>
        <end position="41"/>
    </location>
</feature>
<name>A0A7W7ZGU8_9BACT</name>
<protein>
    <submittedName>
        <fullName evidence="7">O-antigen ligase</fullName>
    </submittedName>
</protein>
<accession>A0A7W7ZGU8</accession>
<dbReference type="PANTHER" id="PTHR37422:SF17">
    <property type="entry name" value="O-ANTIGEN LIGASE"/>
    <property type="match status" value="1"/>
</dbReference>
<reference evidence="7 8" key="1">
    <citation type="submission" date="2020-08" db="EMBL/GenBank/DDBJ databases">
        <title>Genomic Encyclopedia of Type Strains, Phase IV (KMG-V): Genome sequencing to study the core and pangenomes of soil and plant-associated prokaryotes.</title>
        <authorList>
            <person name="Whitman W."/>
        </authorList>
    </citation>
    <scope>NUCLEOTIDE SEQUENCE [LARGE SCALE GENOMIC DNA]</scope>
    <source>
        <strain evidence="7 8">M8UP14</strain>
    </source>
</reference>
<proteinExistence type="predicted"/>
<keyword evidence="8" id="KW-1185">Reference proteome</keyword>
<evidence type="ECO:0000256" key="3">
    <source>
        <dbReference type="ARBA" id="ARBA00022989"/>
    </source>
</evidence>
<dbReference type="Proteomes" id="UP000540989">
    <property type="component" value="Unassembled WGS sequence"/>
</dbReference>
<feature type="transmembrane region" description="Helical" evidence="5">
    <location>
        <begin position="53"/>
        <end position="71"/>
    </location>
</feature>
<evidence type="ECO:0000256" key="2">
    <source>
        <dbReference type="ARBA" id="ARBA00022692"/>
    </source>
</evidence>
<organism evidence="7 8">
    <name type="scientific">Granulicella aggregans</name>
    <dbReference type="NCBI Taxonomy" id="474949"/>
    <lineage>
        <taxon>Bacteria</taxon>
        <taxon>Pseudomonadati</taxon>
        <taxon>Acidobacteriota</taxon>
        <taxon>Terriglobia</taxon>
        <taxon>Terriglobales</taxon>
        <taxon>Acidobacteriaceae</taxon>
        <taxon>Granulicella</taxon>
    </lineage>
</organism>
<dbReference type="InterPro" id="IPR007016">
    <property type="entry name" value="O-antigen_ligase-rel_domated"/>
</dbReference>
<evidence type="ECO:0000256" key="5">
    <source>
        <dbReference type="SAM" id="Phobius"/>
    </source>
</evidence>
<feature type="transmembrane region" description="Helical" evidence="5">
    <location>
        <begin position="242"/>
        <end position="261"/>
    </location>
</feature>
<keyword evidence="4 5" id="KW-0472">Membrane</keyword>
<feature type="transmembrane region" description="Helical" evidence="5">
    <location>
        <begin position="211"/>
        <end position="230"/>
    </location>
</feature>
<dbReference type="GO" id="GO:0016874">
    <property type="term" value="F:ligase activity"/>
    <property type="evidence" value="ECO:0007669"/>
    <property type="project" value="UniProtKB-KW"/>
</dbReference>
<evidence type="ECO:0000256" key="1">
    <source>
        <dbReference type="ARBA" id="ARBA00004141"/>
    </source>
</evidence>
<feature type="domain" description="O-antigen ligase-related" evidence="6">
    <location>
        <begin position="203"/>
        <end position="335"/>
    </location>
</feature>
<comment type="subcellular location">
    <subcellularLocation>
        <location evidence="1">Membrane</location>
        <topology evidence="1">Multi-pass membrane protein</topology>
    </subcellularLocation>
</comment>
<keyword evidence="3 5" id="KW-1133">Transmembrane helix</keyword>
<sequence length="399" mass="43799">MSAAIVPVLSNPRLRAASAISMPGLIGCYLGVRFCLTFLFFQSDPRLGATVGVAINLLLVIPIAIYTFGATEIALRTMLRNPVVRLVFGYLALALASLLWSETASKAVAVTYWIALAADVILVLLLIRSDGIELASKGLLKGYICGVALLCMVAWCAPTMQDLRLGDDEFLTPNGIGFECAFAVLLCQYFAPQGARWKWLGTLFALTLLRSLSKTTIVAFLIAEAFYLFRTTLFSRSTKIKVIAFAVLVTLAFSGLLANYYTVYINAGNQAETLTGRTSIWIVTLGYALEAPWFGHGFHSFRNIIPAFGAFQPWHAHNEFLQQFFTFGIVGVALVLSLYIAFYRICRRYKSHPFALTGVAMLVLIAIRGLADTERFDISFPLWAIVSTSLLLTTGEAHP</sequence>